<dbReference type="Proteomes" id="UP000008144">
    <property type="component" value="Chromosome 12"/>
</dbReference>
<organism evidence="2 3">
    <name type="scientific">Ciona intestinalis</name>
    <name type="common">Transparent sea squirt</name>
    <name type="synonym">Ascidia intestinalis</name>
    <dbReference type="NCBI Taxonomy" id="7719"/>
    <lineage>
        <taxon>Eukaryota</taxon>
        <taxon>Metazoa</taxon>
        <taxon>Chordata</taxon>
        <taxon>Tunicata</taxon>
        <taxon>Ascidiacea</taxon>
        <taxon>Phlebobranchia</taxon>
        <taxon>Cionidae</taxon>
        <taxon>Ciona</taxon>
    </lineage>
</organism>
<reference evidence="2" key="3">
    <citation type="submission" date="2025-08" db="UniProtKB">
        <authorList>
            <consortium name="Ensembl"/>
        </authorList>
    </citation>
    <scope>IDENTIFICATION</scope>
</reference>
<keyword evidence="3" id="KW-1185">Reference proteome</keyword>
<evidence type="ECO:0000313" key="2">
    <source>
        <dbReference type="Ensembl" id="ENSCINP00000034269.1"/>
    </source>
</evidence>
<protein>
    <submittedName>
        <fullName evidence="2">Uncharacterized protein</fullName>
    </submittedName>
</protein>
<name>H2XX85_CIOIN</name>
<feature type="signal peptide" evidence="1">
    <location>
        <begin position="1"/>
        <end position="19"/>
    </location>
</feature>
<keyword evidence="1" id="KW-0732">Signal</keyword>
<sequence>MARHFWIFTVGIAISTVFSDAKIKIGNKVITVSGNSAGKDERDVEKVFGNTANQNISVVRSIRDNLNATYLDNRRSSADSVKQITACVLVLMLAYVALACAAYETRCTFQCGRHPEWV</sequence>
<dbReference type="AlphaFoldDB" id="H2XX85"/>
<reference evidence="3" key="1">
    <citation type="journal article" date="2002" name="Science">
        <title>The draft genome of Ciona intestinalis: insights into chordate and vertebrate origins.</title>
        <authorList>
            <person name="Dehal P."/>
            <person name="Satou Y."/>
            <person name="Campbell R.K."/>
            <person name="Chapman J."/>
            <person name="Degnan B."/>
            <person name="De Tomaso A."/>
            <person name="Davidson B."/>
            <person name="Di Gregorio A."/>
            <person name="Gelpke M."/>
            <person name="Goodstein D.M."/>
            <person name="Harafuji N."/>
            <person name="Hastings K.E."/>
            <person name="Ho I."/>
            <person name="Hotta K."/>
            <person name="Huang W."/>
            <person name="Kawashima T."/>
            <person name="Lemaire P."/>
            <person name="Martinez D."/>
            <person name="Meinertzhagen I.A."/>
            <person name="Necula S."/>
            <person name="Nonaka M."/>
            <person name="Putnam N."/>
            <person name="Rash S."/>
            <person name="Saiga H."/>
            <person name="Satake M."/>
            <person name="Terry A."/>
            <person name="Yamada L."/>
            <person name="Wang H.G."/>
            <person name="Awazu S."/>
            <person name="Azumi K."/>
            <person name="Boore J."/>
            <person name="Branno M."/>
            <person name="Chin-Bow S."/>
            <person name="DeSantis R."/>
            <person name="Doyle S."/>
            <person name="Francino P."/>
            <person name="Keys D.N."/>
            <person name="Haga S."/>
            <person name="Hayashi H."/>
            <person name="Hino K."/>
            <person name="Imai K.S."/>
            <person name="Inaba K."/>
            <person name="Kano S."/>
            <person name="Kobayashi K."/>
            <person name="Kobayashi M."/>
            <person name="Lee B.I."/>
            <person name="Makabe K.W."/>
            <person name="Manohar C."/>
            <person name="Matassi G."/>
            <person name="Medina M."/>
            <person name="Mochizuki Y."/>
            <person name="Mount S."/>
            <person name="Morishita T."/>
            <person name="Miura S."/>
            <person name="Nakayama A."/>
            <person name="Nishizaka S."/>
            <person name="Nomoto H."/>
            <person name="Ohta F."/>
            <person name="Oishi K."/>
            <person name="Rigoutsos I."/>
            <person name="Sano M."/>
            <person name="Sasaki A."/>
            <person name="Sasakura Y."/>
            <person name="Shoguchi E."/>
            <person name="Shin-i T."/>
            <person name="Spagnuolo A."/>
            <person name="Stainier D."/>
            <person name="Suzuki M.M."/>
            <person name="Tassy O."/>
            <person name="Takatori N."/>
            <person name="Tokuoka M."/>
            <person name="Yagi K."/>
            <person name="Yoshizaki F."/>
            <person name="Wada S."/>
            <person name="Zhang C."/>
            <person name="Hyatt P.D."/>
            <person name="Larimer F."/>
            <person name="Detter C."/>
            <person name="Doggett N."/>
            <person name="Glavina T."/>
            <person name="Hawkins T."/>
            <person name="Richardson P."/>
            <person name="Lucas S."/>
            <person name="Kohara Y."/>
            <person name="Levine M."/>
            <person name="Satoh N."/>
            <person name="Rokhsar D.S."/>
        </authorList>
    </citation>
    <scope>NUCLEOTIDE SEQUENCE [LARGE SCALE GENOMIC DNA]</scope>
</reference>
<dbReference type="InParanoid" id="H2XX85"/>
<evidence type="ECO:0000256" key="1">
    <source>
        <dbReference type="SAM" id="SignalP"/>
    </source>
</evidence>
<dbReference type="EMBL" id="EAAA01000999">
    <property type="status" value="NOT_ANNOTATED_CDS"/>
    <property type="molecule type" value="Genomic_DNA"/>
</dbReference>
<proteinExistence type="predicted"/>
<accession>H2XX85</accession>
<reference evidence="2" key="2">
    <citation type="journal article" date="2008" name="Genome Biol.">
        <title>Improved genome assembly and evidence-based global gene model set for the chordate Ciona intestinalis: new insight into intron and operon populations.</title>
        <authorList>
            <person name="Satou Y."/>
            <person name="Mineta K."/>
            <person name="Ogasawara M."/>
            <person name="Sasakura Y."/>
            <person name="Shoguchi E."/>
            <person name="Ueno K."/>
            <person name="Yamada L."/>
            <person name="Matsumoto J."/>
            <person name="Wasserscheid J."/>
            <person name="Dewar K."/>
            <person name="Wiley G.B."/>
            <person name="Macmil S.L."/>
            <person name="Roe B.A."/>
            <person name="Zeller R.W."/>
            <person name="Hastings K.E."/>
            <person name="Lemaire P."/>
            <person name="Lindquist E."/>
            <person name="Endo T."/>
            <person name="Hotta K."/>
            <person name="Inaba K."/>
        </authorList>
    </citation>
    <scope>NUCLEOTIDE SEQUENCE [LARGE SCALE GENOMIC DNA]</scope>
    <source>
        <strain evidence="2">wild type</strain>
    </source>
</reference>
<dbReference type="Ensembl" id="ENSCINT00000035508.1">
    <property type="protein sequence ID" value="ENSCINP00000034269.1"/>
    <property type="gene ID" value="ENSCING00000024873.1"/>
</dbReference>
<reference evidence="2" key="4">
    <citation type="submission" date="2025-09" db="UniProtKB">
        <authorList>
            <consortium name="Ensembl"/>
        </authorList>
    </citation>
    <scope>IDENTIFICATION</scope>
</reference>
<evidence type="ECO:0000313" key="3">
    <source>
        <dbReference type="Proteomes" id="UP000008144"/>
    </source>
</evidence>
<feature type="chain" id="PRO_5003577556" evidence="1">
    <location>
        <begin position="20"/>
        <end position="118"/>
    </location>
</feature>
<dbReference type="HOGENOM" id="CLU_2072282_0_0_1"/>